<keyword evidence="2" id="KW-1185">Reference proteome</keyword>
<organism evidence="1 2">
    <name type="scientific">Rhodococcoides kyotonense</name>
    <dbReference type="NCBI Taxonomy" id="398843"/>
    <lineage>
        <taxon>Bacteria</taxon>
        <taxon>Bacillati</taxon>
        <taxon>Actinomycetota</taxon>
        <taxon>Actinomycetes</taxon>
        <taxon>Mycobacteriales</taxon>
        <taxon>Nocardiaceae</taxon>
        <taxon>Rhodococcoides</taxon>
    </lineage>
</organism>
<dbReference type="EMBL" id="FZOW01000016">
    <property type="protein sequence ID" value="SNT38917.1"/>
    <property type="molecule type" value="Genomic_DNA"/>
</dbReference>
<dbReference type="AlphaFoldDB" id="A0A239M7M0"/>
<proteinExistence type="predicted"/>
<evidence type="ECO:0000313" key="2">
    <source>
        <dbReference type="Proteomes" id="UP000198327"/>
    </source>
</evidence>
<dbReference type="Proteomes" id="UP000198327">
    <property type="component" value="Unassembled WGS sequence"/>
</dbReference>
<protein>
    <submittedName>
        <fullName evidence="1">Uncharacterized protein</fullName>
    </submittedName>
</protein>
<evidence type="ECO:0000313" key="1">
    <source>
        <dbReference type="EMBL" id="SNT38917.1"/>
    </source>
</evidence>
<sequence length="52" mass="5714">MCAEIHSGKEWSLRNDPKALCISGHMGLYEMSDFTCEFGVNPTAAPVWIVVA</sequence>
<accession>A0A239M7M0</accession>
<name>A0A239M7M0_9NOCA</name>
<reference evidence="2" key="1">
    <citation type="submission" date="2017-06" db="EMBL/GenBank/DDBJ databases">
        <authorList>
            <person name="Varghese N."/>
            <person name="Submissions S."/>
        </authorList>
    </citation>
    <scope>NUCLEOTIDE SEQUENCE [LARGE SCALE GENOMIC DNA]</scope>
    <source>
        <strain evidence="2">JCM 23211</strain>
    </source>
</reference>
<gene>
    <name evidence="1" type="ORF">SAMN05421642_116102</name>
</gene>